<feature type="DNA-binding region" description="H-T-H motif" evidence="5">
    <location>
        <begin position="29"/>
        <end position="48"/>
    </location>
</feature>
<proteinExistence type="predicted"/>
<accession>A0A495B3A6</accession>
<reference evidence="7 8" key="1">
    <citation type="submission" date="2018-10" db="EMBL/GenBank/DDBJ databases">
        <title>Genomic Encyclopedia of Type Strains, Phase IV (KMG-IV): sequencing the most valuable type-strain genomes for metagenomic binning, comparative biology and taxonomic classification.</title>
        <authorList>
            <person name="Goeker M."/>
        </authorList>
    </citation>
    <scope>NUCLEOTIDE SEQUENCE [LARGE SCALE GENOMIC DNA]</scope>
    <source>
        <strain evidence="7 8">DSM 3303</strain>
    </source>
</reference>
<keyword evidence="4" id="KW-0804">Transcription</keyword>
<evidence type="ECO:0000313" key="8">
    <source>
        <dbReference type="Proteomes" id="UP000279384"/>
    </source>
</evidence>
<dbReference type="InterPro" id="IPR001647">
    <property type="entry name" value="HTH_TetR"/>
</dbReference>
<dbReference type="GO" id="GO:0000976">
    <property type="term" value="F:transcription cis-regulatory region binding"/>
    <property type="evidence" value="ECO:0007669"/>
    <property type="project" value="TreeGrafter"/>
</dbReference>
<sequence length="201" mass="21572">MRVKTEDRRQAIVAGAAKVFLEQGFDATSMAQIAAQVGVTKPTLYGYFPSKEDIFLHVMKKVATELLAAAFERLAPGKDLGQTLLNFGEHFLASMLQPDLITLRGIIMTEGRRSGIGALLFDKGLAQEIAKLAAFLATEMEAGQLRRAKPDTAAAHLLGMLESEYQQHLLGAASEPPTAAQVSQSVQDAVAVFLRGYAPAA</sequence>
<evidence type="ECO:0000256" key="5">
    <source>
        <dbReference type="PROSITE-ProRule" id="PRU00335"/>
    </source>
</evidence>
<dbReference type="Proteomes" id="UP000279384">
    <property type="component" value="Unassembled WGS sequence"/>
</dbReference>
<name>A0A495B3A6_VOGIN</name>
<dbReference type="GO" id="GO:0003700">
    <property type="term" value="F:DNA-binding transcription factor activity"/>
    <property type="evidence" value="ECO:0007669"/>
    <property type="project" value="TreeGrafter"/>
</dbReference>
<dbReference type="RefSeq" id="WP_120811590.1">
    <property type="nucleotide sequence ID" value="NZ_RBID01000017.1"/>
</dbReference>
<dbReference type="PANTHER" id="PTHR30055:SF119">
    <property type="entry name" value="NALC"/>
    <property type="match status" value="1"/>
</dbReference>
<dbReference type="InterPro" id="IPR039536">
    <property type="entry name" value="TetR_C_Proteobacteria"/>
</dbReference>
<dbReference type="InterPro" id="IPR036271">
    <property type="entry name" value="Tet_transcr_reg_TetR-rel_C_sf"/>
</dbReference>
<dbReference type="InterPro" id="IPR009057">
    <property type="entry name" value="Homeodomain-like_sf"/>
</dbReference>
<evidence type="ECO:0000256" key="4">
    <source>
        <dbReference type="ARBA" id="ARBA00023163"/>
    </source>
</evidence>
<organism evidence="7 8">
    <name type="scientific">Vogesella indigofera</name>
    <name type="common">Pseudomonas indigofera</name>
    <dbReference type="NCBI Taxonomy" id="45465"/>
    <lineage>
        <taxon>Bacteria</taxon>
        <taxon>Pseudomonadati</taxon>
        <taxon>Pseudomonadota</taxon>
        <taxon>Betaproteobacteria</taxon>
        <taxon>Neisseriales</taxon>
        <taxon>Chromobacteriaceae</taxon>
        <taxon>Vogesella</taxon>
    </lineage>
</organism>
<dbReference type="InterPro" id="IPR050109">
    <property type="entry name" value="HTH-type_TetR-like_transc_reg"/>
</dbReference>
<dbReference type="PROSITE" id="PS50977">
    <property type="entry name" value="HTH_TETR_2"/>
    <property type="match status" value="1"/>
</dbReference>
<evidence type="ECO:0000256" key="3">
    <source>
        <dbReference type="ARBA" id="ARBA00023125"/>
    </source>
</evidence>
<dbReference type="PRINTS" id="PR00455">
    <property type="entry name" value="HTHTETR"/>
</dbReference>
<feature type="domain" description="HTH tetR-type" evidence="6">
    <location>
        <begin position="6"/>
        <end position="66"/>
    </location>
</feature>
<dbReference type="PANTHER" id="PTHR30055">
    <property type="entry name" value="HTH-TYPE TRANSCRIPTIONAL REGULATOR RUTR"/>
    <property type="match status" value="1"/>
</dbReference>
<dbReference type="FunFam" id="1.10.10.60:FF:000141">
    <property type="entry name" value="TetR family transcriptional regulator"/>
    <property type="match status" value="1"/>
</dbReference>
<dbReference type="Gene3D" id="1.10.357.10">
    <property type="entry name" value="Tetracycline Repressor, domain 2"/>
    <property type="match status" value="1"/>
</dbReference>
<dbReference type="Pfam" id="PF14246">
    <property type="entry name" value="TetR_C_7"/>
    <property type="match status" value="1"/>
</dbReference>
<dbReference type="SUPFAM" id="SSF48498">
    <property type="entry name" value="Tetracyclin repressor-like, C-terminal domain"/>
    <property type="match status" value="1"/>
</dbReference>
<keyword evidence="1" id="KW-0678">Repressor</keyword>
<evidence type="ECO:0000256" key="1">
    <source>
        <dbReference type="ARBA" id="ARBA00022491"/>
    </source>
</evidence>
<dbReference type="AlphaFoldDB" id="A0A495B3A6"/>
<keyword evidence="2" id="KW-0805">Transcription regulation</keyword>
<protein>
    <submittedName>
        <fullName evidence="7">TetR family transcriptional regulator</fullName>
    </submittedName>
</protein>
<gene>
    <name evidence="7" type="ORF">C8E02_2820</name>
</gene>
<dbReference type="Pfam" id="PF00440">
    <property type="entry name" value="TetR_N"/>
    <property type="match status" value="1"/>
</dbReference>
<dbReference type="EMBL" id="RBID01000017">
    <property type="protein sequence ID" value="RKQ55442.1"/>
    <property type="molecule type" value="Genomic_DNA"/>
</dbReference>
<dbReference type="PROSITE" id="PS01081">
    <property type="entry name" value="HTH_TETR_1"/>
    <property type="match status" value="1"/>
</dbReference>
<evidence type="ECO:0000259" key="6">
    <source>
        <dbReference type="PROSITE" id="PS50977"/>
    </source>
</evidence>
<dbReference type="Gene3D" id="1.10.10.60">
    <property type="entry name" value="Homeodomain-like"/>
    <property type="match status" value="1"/>
</dbReference>
<comment type="caution">
    <text evidence="7">The sequence shown here is derived from an EMBL/GenBank/DDBJ whole genome shotgun (WGS) entry which is preliminary data.</text>
</comment>
<evidence type="ECO:0000313" key="7">
    <source>
        <dbReference type="EMBL" id="RKQ55442.1"/>
    </source>
</evidence>
<evidence type="ECO:0000256" key="2">
    <source>
        <dbReference type="ARBA" id="ARBA00023015"/>
    </source>
</evidence>
<keyword evidence="3 5" id="KW-0238">DNA-binding</keyword>
<dbReference type="InterPro" id="IPR023772">
    <property type="entry name" value="DNA-bd_HTH_TetR-type_CS"/>
</dbReference>
<dbReference type="SUPFAM" id="SSF46689">
    <property type="entry name" value="Homeodomain-like"/>
    <property type="match status" value="1"/>
</dbReference>